<evidence type="ECO:0000256" key="7">
    <source>
        <dbReference type="ARBA" id="ARBA00023136"/>
    </source>
</evidence>
<evidence type="ECO:0000256" key="3">
    <source>
        <dbReference type="ARBA" id="ARBA00022475"/>
    </source>
</evidence>
<evidence type="ECO:0000313" key="15">
    <source>
        <dbReference type="EMBL" id="MDO8107307.1"/>
    </source>
</evidence>
<comment type="subcellular location">
    <subcellularLocation>
        <location evidence="2">Cell membrane</location>
    </subcellularLocation>
    <subcellularLocation>
        <location evidence="1">Membrane</location>
        <topology evidence="1">Single-pass membrane protein</topology>
    </subcellularLocation>
</comment>
<keyword evidence="3" id="KW-1003">Cell membrane</keyword>
<protein>
    <recommendedName>
        <fullName evidence="10">Regulator of SigK</fullName>
    </recommendedName>
    <alternativeName>
        <fullName evidence="9">Sigma-K anti-sigma factor RskA</fullName>
    </alternativeName>
</protein>
<keyword evidence="8" id="KW-0804">Transcription</keyword>
<evidence type="ECO:0000259" key="14">
    <source>
        <dbReference type="Pfam" id="PF13490"/>
    </source>
</evidence>
<reference evidence="15 16" key="1">
    <citation type="submission" date="2023-07" db="EMBL/GenBank/DDBJ databases">
        <title>Description of novel actinomycetes strains, isolated from tidal flat sediment.</title>
        <authorList>
            <person name="Lu C."/>
        </authorList>
    </citation>
    <scope>NUCLEOTIDE SEQUENCE [LARGE SCALE GENOMIC DNA]</scope>
    <source>
        <strain evidence="15 16">SYSU T00b441</strain>
    </source>
</reference>
<keyword evidence="6" id="KW-0805">Transcription regulation</keyword>
<dbReference type="InterPro" id="IPR027383">
    <property type="entry name" value="Znf_put"/>
</dbReference>
<keyword evidence="16" id="KW-1185">Reference proteome</keyword>
<proteinExistence type="predicted"/>
<dbReference type="RefSeq" id="WP_304600937.1">
    <property type="nucleotide sequence ID" value="NZ_JAUQYP010000001.1"/>
</dbReference>
<keyword evidence="5 12" id="KW-1133">Transmembrane helix</keyword>
<evidence type="ECO:0000256" key="11">
    <source>
        <dbReference type="SAM" id="MobiDB-lite"/>
    </source>
</evidence>
<evidence type="ECO:0000256" key="4">
    <source>
        <dbReference type="ARBA" id="ARBA00022692"/>
    </source>
</evidence>
<gene>
    <name evidence="15" type="ORF">Q6348_08885</name>
</gene>
<evidence type="ECO:0000313" key="16">
    <source>
        <dbReference type="Proteomes" id="UP001232536"/>
    </source>
</evidence>
<evidence type="ECO:0000256" key="8">
    <source>
        <dbReference type="ARBA" id="ARBA00023163"/>
    </source>
</evidence>
<feature type="domain" description="Putative zinc-finger" evidence="14">
    <location>
        <begin position="6"/>
        <end position="34"/>
    </location>
</feature>
<evidence type="ECO:0000259" key="13">
    <source>
        <dbReference type="Pfam" id="PF10099"/>
    </source>
</evidence>
<dbReference type="Pfam" id="PF10099">
    <property type="entry name" value="RskA_C"/>
    <property type="match status" value="1"/>
</dbReference>
<comment type="caution">
    <text evidence="15">The sequence shown here is derived from an EMBL/GenBank/DDBJ whole genome shotgun (WGS) entry which is preliminary data.</text>
</comment>
<evidence type="ECO:0000256" key="1">
    <source>
        <dbReference type="ARBA" id="ARBA00004167"/>
    </source>
</evidence>
<keyword evidence="7 12" id="KW-0472">Membrane</keyword>
<keyword evidence="4 12" id="KW-0812">Transmembrane</keyword>
<dbReference type="PANTHER" id="PTHR37461">
    <property type="entry name" value="ANTI-SIGMA-K FACTOR RSKA"/>
    <property type="match status" value="1"/>
</dbReference>
<dbReference type="Pfam" id="PF13490">
    <property type="entry name" value="zf-HC2"/>
    <property type="match status" value="1"/>
</dbReference>
<dbReference type="PANTHER" id="PTHR37461:SF1">
    <property type="entry name" value="ANTI-SIGMA-K FACTOR RSKA"/>
    <property type="match status" value="1"/>
</dbReference>
<feature type="domain" description="Anti-sigma K factor RskA C-terminal" evidence="13">
    <location>
        <begin position="117"/>
        <end position="249"/>
    </location>
</feature>
<dbReference type="EMBL" id="JAUQYP010000001">
    <property type="protein sequence ID" value="MDO8107307.1"/>
    <property type="molecule type" value="Genomic_DNA"/>
</dbReference>
<dbReference type="Proteomes" id="UP001232536">
    <property type="component" value="Unassembled WGS sequence"/>
</dbReference>
<dbReference type="InterPro" id="IPR051474">
    <property type="entry name" value="Anti-sigma-K/W_factor"/>
</dbReference>
<evidence type="ECO:0000256" key="2">
    <source>
        <dbReference type="ARBA" id="ARBA00004236"/>
    </source>
</evidence>
<accession>A0ABT9DE33</accession>
<evidence type="ECO:0000256" key="9">
    <source>
        <dbReference type="ARBA" id="ARBA00029829"/>
    </source>
</evidence>
<evidence type="ECO:0000256" key="5">
    <source>
        <dbReference type="ARBA" id="ARBA00022989"/>
    </source>
</evidence>
<dbReference type="Gene3D" id="1.10.10.1320">
    <property type="entry name" value="Anti-sigma factor, zinc-finger domain"/>
    <property type="match status" value="1"/>
</dbReference>
<evidence type="ECO:0000256" key="12">
    <source>
        <dbReference type="SAM" id="Phobius"/>
    </source>
</evidence>
<dbReference type="InterPro" id="IPR041916">
    <property type="entry name" value="Anti_sigma_zinc_sf"/>
</dbReference>
<feature type="transmembrane region" description="Helical" evidence="12">
    <location>
        <begin position="110"/>
        <end position="134"/>
    </location>
</feature>
<dbReference type="InterPro" id="IPR018764">
    <property type="entry name" value="RskA_C"/>
</dbReference>
<sequence>MNLHALTGAYVLDALDADERAEFEAHLPGCADCRAEVDSLRAAATTMGAAEATTPPPGLRDLVRDRIARTPQYPPAVAATADAQRADVPVPTQRDARAPARRRRSWSARLTSWPVTAAAASVAVLLAVGGVLFVRSQQTESAHEAAQAEVIRILSAPDMISHDLGLGSSHLVMSPSVDAAAVMGDDVPMPARSGMVYQVWMMHADGSMAAGPTFVPHDGEVMTVVQGDLSDVTAVMVTEEPQGGSKEPTGGLVAELHL</sequence>
<evidence type="ECO:0000256" key="6">
    <source>
        <dbReference type="ARBA" id="ARBA00023015"/>
    </source>
</evidence>
<feature type="compositionally biased region" description="Low complexity" evidence="11">
    <location>
        <begin position="78"/>
        <end position="89"/>
    </location>
</feature>
<name>A0ABT9DE33_9CELL</name>
<evidence type="ECO:0000256" key="10">
    <source>
        <dbReference type="ARBA" id="ARBA00030803"/>
    </source>
</evidence>
<feature type="region of interest" description="Disordered" evidence="11">
    <location>
        <begin position="78"/>
        <end position="103"/>
    </location>
</feature>
<organism evidence="15 16">
    <name type="scientific">Actinotalea lenta</name>
    <dbReference type="NCBI Taxonomy" id="3064654"/>
    <lineage>
        <taxon>Bacteria</taxon>
        <taxon>Bacillati</taxon>
        <taxon>Actinomycetota</taxon>
        <taxon>Actinomycetes</taxon>
        <taxon>Micrococcales</taxon>
        <taxon>Cellulomonadaceae</taxon>
        <taxon>Actinotalea</taxon>
    </lineage>
</organism>